<protein>
    <recommendedName>
        <fullName evidence="3">DUF2267 domain-containing protein</fullName>
    </recommendedName>
</protein>
<dbReference type="Proteomes" id="UP000199400">
    <property type="component" value="Unassembled WGS sequence"/>
</dbReference>
<keyword evidence="2" id="KW-1185">Reference proteome</keyword>
<evidence type="ECO:0000313" key="2">
    <source>
        <dbReference type="Proteomes" id="UP000199400"/>
    </source>
</evidence>
<gene>
    <name evidence="1" type="ORF">SAMN02745121_00360</name>
</gene>
<accession>A0A1I1T2S6</accession>
<organism evidence="1 2">
    <name type="scientific">Nannocystis exedens</name>
    <dbReference type="NCBI Taxonomy" id="54"/>
    <lineage>
        <taxon>Bacteria</taxon>
        <taxon>Pseudomonadati</taxon>
        <taxon>Myxococcota</taxon>
        <taxon>Polyangia</taxon>
        <taxon>Nannocystales</taxon>
        <taxon>Nannocystaceae</taxon>
        <taxon>Nannocystis</taxon>
    </lineage>
</organism>
<sequence length="72" mass="7123">MEELIQQIVSKTGISEANARSAIETVANFLKAKLPGPLAGQVDAALGSAGGALGNVDLGNIGSSLGGLFGKK</sequence>
<evidence type="ECO:0000313" key="1">
    <source>
        <dbReference type="EMBL" id="SFD51318.1"/>
    </source>
</evidence>
<proteinExistence type="predicted"/>
<dbReference type="RefSeq" id="WP_096334389.1">
    <property type="nucleotide sequence ID" value="NZ_FOMX01000002.1"/>
</dbReference>
<dbReference type="EMBL" id="FOMX01000002">
    <property type="protein sequence ID" value="SFD51318.1"/>
    <property type="molecule type" value="Genomic_DNA"/>
</dbReference>
<name>A0A1I1T2S6_9BACT</name>
<evidence type="ECO:0008006" key="3">
    <source>
        <dbReference type="Google" id="ProtNLM"/>
    </source>
</evidence>
<reference evidence="2" key="1">
    <citation type="submission" date="2016-10" db="EMBL/GenBank/DDBJ databases">
        <authorList>
            <person name="Varghese N."/>
            <person name="Submissions S."/>
        </authorList>
    </citation>
    <scope>NUCLEOTIDE SEQUENCE [LARGE SCALE GENOMIC DNA]</scope>
    <source>
        <strain evidence="2">ATCC 25963</strain>
    </source>
</reference>
<dbReference type="OrthoDB" id="164619at2"/>
<dbReference type="STRING" id="54.SAMN02745121_00360"/>
<dbReference type="AlphaFoldDB" id="A0A1I1T2S6"/>